<accession>A0AAX6DVF6</accession>
<dbReference type="Proteomes" id="UP001140949">
    <property type="component" value="Unassembled WGS sequence"/>
</dbReference>
<protein>
    <submittedName>
        <fullName evidence="1">Uncharacterized protein</fullName>
    </submittedName>
</protein>
<organism evidence="1 2">
    <name type="scientific">Iris pallida</name>
    <name type="common">Sweet iris</name>
    <dbReference type="NCBI Taxonomy" id="29817"/>
    <lineage>
        <taxon>Eukaryota</taxon>
        <taxon>Viridiplantae</taxon>
        <taxon>Streptophyta</taxon>
        <taxon>Embryophyta</taxon>
        <taxon>Tracheophyta</taxon>
        <taxon>Spermatophyta</taxon>
        <taxon>Magnoliopsida</taxon>
        <taxon>Liliopsida</taxon>
        <taxon>Asparagales</taxon>
        <taxon>Iridaceae</taxon>
        <taxon>Iridoideae</taxon>
        <taxon>Irideae</taxon>
        <taxon>Iris</taxon>
    </lineage>
</organism>
<comment type="caution">
    <text evidence="1">The sequence shown here is derived from an EMBL/GenBank/DDBJ whole genome shotgun (WGS) entry which is preliminary data.</text>
</comment>
<gene>
    <name evidence="1" type="ORF">M6B38_224530</name>
</gene>
<evidence type="ECO:0000313" key="1">
    <source>
        <dbReference type="EMBL" id="KAJ6795793.1"/>
    </source>
</evidence>
<name>A0AAX6DVF6_IRIPA</name>
<dbReference type="EMBL" id="JANAVB010041814">
    <property type="protein sequence ID" value="KAJ6795793.1"/>
    <property type="molecule type" value="Genomic_DNA"/>
</dbReference>
<reference evidence="1" key="1">
    <citation type="journal article" date="2023" name="GigaByte">
        <title>Genome assembly of the bearded iris, Iris pallida Lam.</title>
        <authorList>
            <person name="Bruccoleri R.E."/>
            <person name="Oakeley E.J."/>
            <person name="Faust A.M.E."/>
            <person name="Altorfer M."/>
            <person name="Dessus-Babus S."/>
            <person name="Burckhardt D."/>
            <person name="Oertli M."/>
            <person name="Naumann U."/>
            <person name="Petersen F."/>
            <person name="Wong J."/>
        </authorList>
    </citation>
    <scope>NUCLEOTIDE SEQUENCE</scope>
    <source>
        <strain evidence="1">GSM-AAB239-AS_SAM_17_03QT</strain>
    </source>
</reference>
<evidence type="ECO:0000313" key="2">
    <source>
        <dbReference type="Proteomes" id="UP001140949"/>
    </source>
</evidence>
<keyword evidence="2" id="KW-1185">Reference proteome</keyword>
<reference evidence="1" key="2">
    <citation type="submission" date="2023-04" db="EMBL/GenBank/DDBJ databases">
        <authorList>
            <person name="Bruccoleri R.E."/>
            <person name="Oakeley E.J."/>
            <person name="Faust A.-M."/>
            <person name="Dessus-Babus S."/>
            <person name="Altorfer M."/>
            <person name="Burckhardt D."/>
            <person name="Oertli M."/>
            <person name="Naumann U."/>
            <person name="Petersen F."/>
            <person name="Wong J."/>
        </authorList>
    </citation>
    <scope>NUCLEOTIDE SEQUENCE</scope>
    <source>
        <strain evidence="1">GSM-AAB239-AS_SAM_17_03QT</strain>
        <tissue evidence="1">Leaf</tissue>
    </source>
</reference>
<dbReference type="AlphaFoldDB" id="A0AAX6DVF6"/>
<sequence>MGTGCRGVQVARVRPFVCLLQKVVIGLSRVRMQKCVRMQRSLAAHSGFEIQFVFGAEEHLLQLSLCPGSLTW</sequence>
<proteinExistence type="predicted"/>